<accession>A0AB33IX06</accession>
<sequence>MIKRISFLAYIAILICISSCNTKKERQKDLDNTLYCTITSIFISPQDSTGKYNLMLEIKIKNPTSDTIFLPERKAIAFHGIPFFYRSFIDAKLMNKRIPLFISTSFGNKVYMGPHWDSLRLLSYDNFTIDGDRKLNMDSLRNIKLIYRYEGLSGYKMLKRIKFEYQSPAVFILPAGLNRFSAYRELCRKRLQWADGTPVSY</sequence>
<dbReference type="AlphaFoldDB" id="A0AB33IX06"/>
<reference evidence="1" key="1">
    <citation type="submission" date="2024-07" db="EMBL/GenBank/DDBJ databases">
        <title>Complete genome sequence of Prevotella sp. YM-2024 GTC17253.</title>
        <authorList>
            <person name="Hayashi M."/>
            <person name="Muto Y."/>
            <person name="Tanaka K."/>
            <person name="Niwa H."/>
        </authorList>
    </citation>
    <scope>NUCLEOTIDE SEQUENCE</scope>
    <source>
        <strain evidence="1">GTC17253</strain>
    </source>
</reference>
<evidence type="ECO:0000313" key="1">
    <source>
        <dbReference type="EMBL" id="BFO72176.1"/>
    </source>
</evidence>
<proteinExistence type="predicted"/>
<gene>
    <name evidence="1" type="ORF">GTC17253_21420</name>
</gene>
<dbReference type="EMBL" id="AP035785">
    <property type="protein sequence ID" value="BFO72176.1"/>
    <property type="molecule type" value="Genomic_DNA"/>
</dbReference>
<name>A0AB33IX06_9BACT</name>
<evidence type="ECO:0008006" key="2">
    <source>
        <dbReference type="Google" id="ProtNLM"/>
    </source>
</evidence>
<organism evidence="1">
    <name type="scientific">Prevotella sp. GTC17253</name>
    <dbReference type="NCBI Taxonomy" id="3236793"/>
    <lineage>
        <taxon>Bacteria</taxon>
        <taxon>Pseudomonadati</taxon>
        <taxon>Bacteroidota</taxon>
        <taxon>Bacteroidia</taxon>
        <taxon>Bacteroidales</taxon>
        <taxon>Prevotellaceae</taxon>
        <taxon>Prevotella</taxon>
    </lineage>
</organism>
<protein>
    <recommendedName>
        <fullName evidence="2">Lipoprotein</fullName>
    </recommendedName>
</protein>